<dbReference type="Gene3D" id="1.20.1250.20">
    <property type="entry name" value="MFS general substrate transporter like domains"/>
    <property type="match status" value="2"/>
</dbReference>
<dbReference type="EMBL" id="AP019735">
    <property type="protein sequence ID" value="BBL02688.1"/>
    <property type="molecule type" value="Genomic_DNA"/>
</dbReference>
<keyword evidence="6" id="KW-0472">Membrane</keyword>
<dbReference type="KEGG" id="acou:A5CBH24_00010"/>
<dbReference type="RefSeq" id="WP_026074676.1">
    <property type="nucleotide sequence ID" value="NZ_AP019735.1"/>
</dbReference>
<evidence type="ECO:0000313" key="7">
    <source>
        <dbReference type="EMBL" id="BBL02688.1"/>
    </source>
</evidence>
<evidence type="ECO:0000313" key="8">
    <source>
        <dbReference type="Proteomes" id="UP000318946"/>
    </source>
</evidence>
<dbReference type="InterPro" id="IPR004740">
    <property type="entry name" value="Nuc_H_symport"/>
</dbReference>
<keyword evidence="3" id="KW-1003">Cell membrane</keyword>
<name>A0A3D2BEX2_9BACT</name>
<evidence type="ECO:0000256" key="3">
    <source>
        <dbReference type="ARBA" id="ARBA00022475"/>
    </source>
</evidence>
<accession>A0A4Y1WRL7</accession>
<dbReference type="SUPFAM" id="SSF103473">
    <property type="entry name" value="MFS general substrate transporter"/>
    <property type="match status" value="1"/>
</dbReference>
<dbReference type="FunFam" id="1.20.1250.20:FF:000012">
    <property type="entry name" value="Nucleoside permease NupG"/>
    <property type="match status" value="1"/>
</dbReference>
<dbReference type="CDD" id="cd06177">
    <property type="entry name" value="MFS_NHS"/>
    <property type="match status" value="1"/>
</dbReference>
<dbReference type="PANTHER" id="PTHR23522">
    <property type="entry name" value="BLL5896 PROTEIN"/>
    <property type="match status" value="1"/>
</dbReference>
<keyword evidence="4" id="KW-0812">Transmembrane</keyword>
<keyword evidence="2" id="KW-0813">Transport</keyword>
<reference evidence="8" key="1">
    <citation type="submission" date="2019-06" db="EMBL/GenBank/DDBJ databases">
        <title>Alistipes onderdonkii subsp. vulgaris subsp. nov., Alistipes dispar sp. nov. and Alistipes communis sp. nov., isolated from human faeces, and creation of Alistipes onderdonkii subsp. onderdonkii subsp. nov.</title>
        <authorList>
            <person name="Sakamoto M."/>
            <person name="Ikeyama N."/>
            <person name="Ogata Y."/>
            <person name="Suda W."/>
            <person name="Iino T."/>
            <person name="Hattori M."/>
            <person name="Ohkuma M."/>
        </authorList>
    </citation>
    <scope>NUCLEOTIDE SEQUENCE [LARGE SCALE GENOMIC DNA]</scope>
    <source>
        <strain evidence="8">5CBH24</strain>
    </source>
</reference>
<dbReference type="GO" id="GO:0015212">
    <property type="term" value="F:cytidine transmembrane transporter activity"/>
    <property type="evidence" value="ECO:0007669"/>
    <property type="project" value="TreeGrafter"/>
</dbReference>
<dbReference type="STRING" id="1118061.GCA_000311925_00040"/>
<proteinExistence type="predicted"/>
<sequence>MNTKIRLTLMNFLQYAVWGAWLISLGAYLGNTLKFDGLQIGSFFATMGIASLFMPAVMGIIADRWIPAQRLLGLCHLFAAGFITLAATRTDYNSLYTLVLLSVMFYMPTIALSNSVAYNALEKAGLDTVTHFPPIRVWGTVGFICAMWVVDLGKMGLSATQLYFSATLGLILGLYSFTLPNCPINRSGGGKSIVDLLGLRAFALFKQRKMAIFFIFSMLLGMSLQITNAFADGYIKSFGDTGIHGAKYLGTFGVEHSTILISLSQISETLCILLIPFFLKRFGIKRVMLIAMFAWVLRFALLGAGNPGPGVWMFILSMIVYGVAFDFFNISGSLFVEKETSAAIRSSAQGVFMIMTNGLGALIGSYLAGWVVNHYGWPLSWYLFAGFSLVVAIVFAVIFKYKHDPNRI</sequence>
<dbReference type="PANTHER" id="PTHR23522:SF4">
    <property type="entry name" value="NUCLEOSIDE PERMEASE NUPG-RELATED"/>
    <property type="match status" value="1"/>
</dbReference>
<dbReference type="GeneID" id="78340724"/>
<dbReference type="PROSITE" id="PS50850">
    <property type="entry name" value="MFS"/>
    <property type="match status" value="1"/>
</dbReference>
<evidence type="ECO:0000256" key="1">
    <source>
        <dbReference type="ARBA" id="ARBA00004651"/>
    </source>
</evidence>
<comment type="subcellular location">
    <subcellularLocation>
        <location evidence="1">Cell membrane</location>
        <topology evidence="1">Multi-pass membrane protein</topology>
    </subcellularLocation>
</comment>
<dbReference type="AlphaFoldDB" id="A0A3D2BEX2"/>
<accession>A0A3D2BEX2</accession>
<keyword evidence="5" id="KW-1133">Transmembrane helix</keyword>
<evidence type="ECO:0000256" key="4">
    <source>
        <dbReference type="ARBA" id="ARBA00022692"/>
    </source>
</evidence>
<dbReference type="GO" id="GO:0015213">
    <property type="term" value="F:uridine transmembrane transporter activity"/>
    <property type="evidence" value="ECO:0007669"/>
    <property type="project" value="TreeGrafter"/>
</dbReference>
<dbReference type="GO" id="GO:0005886">
    <property type="term" value="C:plasma membrane"/>
    <property type="evidence" value="ECO:0007669"/>
    <property type="project" value="UniProtKB-SubCell"/>
</dbReference>
<dbReference type="Proteomes" id="UP000318946">
    <property type="component" value="Chromosome"/>
</dbReference>
<evidence type="ECO:0000256" key="5">
    <source>
        <dbReference type="ARBA" id="ARBA00022989"/>
    </source>
</evidence>
<evidence type="ECO:0000256" key="2">
    <source>
        <dbReference type="ARBA" id="ARBA00022448"/>
    </source>
</evidence>
<dbReference type="InterPro" id="IPR020846">
    <property type="entry name" value="MFS_dom"/>
</dbReference>
<keyword evidence="8" id="KW-1185">Reference proteome</keyword>
<dbReference type="NCBIfam" id="TIGR00889">
    <property type="entry name" value="2A0110"/>
    <property type="match status" value="1"/>
</dbReference>
<evidence type="ECO:0000256" key="6">
    <source>
        <dbReference type="ARBA" id="ARBA00023136"/>
    </source>
</evidence>
<accession>A0A4Y1XPY9</accession>
<dbReference type="Pfam" id="PF03825">
    <property type="entry name" value="Nuc_H_symport"/>
    <property type="match status" value="1"/>
</dbReference>
<protein>
    <submittedName>
        <fullName evidence="7">Xanthosine permease</fullName>
    </submittedName>
</protein>
<dbReference type="OrthoDB" id="9783013at2"/>
<gene>
    <name evidence="7" type="ORF">A5CBH24_00010</name>
</gene>
<organism evidence="7 8">
    <name type="scientific">Alistipes communis</name>
    <dbReference type="NCBI Taxonomy" id="2585118"/>
    <lineage>
        <taxon>Bacteria</taxon>
        <taxon>Pseudomonadati</taxon>
        <taxon>Bacteroidota</taxon>
        <taxon>Bacteroidia</taxon>
        <taxon>Bacteroidales</taxon>
        <taxon>Rikenellaceae</taxon>
        <taxon>Alistipes</taxon>
    </lineage>
</organism>
<dbReference type="InterPro" id="IPR036259">
    <property type="entry name" value="MFS_trans_sf"/>
</dbReference>